<evidence type="ECO:0000256" key="8">
    <source>
        <dbReference type="RuleBase" id="RU362026"/>
    </source>
</evidence>
<keyword evidence="6" id="KW-0238">DNA-binding</keyword>
<evidence type="ECO:0000256" key="2">
    <source>
        <dbReference type="ARBA" id="ARBA00022603"/>
    </source>
</evidence>
<keyword evidence="11" id="KW-1185">Reference proteome</keyword>
<evidence type="ECO:0000313" key="10">
    <source>
        <dbReference type="EMBL" id="KZM70951.1"/>
    </source>
</evidence>
<dbReference type="AlphaFoldDB" id="A0A164K245"/>
<dbReference type="OrthoDB" id="9773060at2"/>
<dbReference type="CDD" id="cd02440">
    <property type="entry name" value="AdoMet_MTases"/>
    <property type="match status" value="1"/>
</dbReference>
<dbReference type="GO" id="GO:0032259">
    <property type="term" value="P:methylation"/>
    <property type="evidence" value="ECO:0007669"/>
    <property type="project" value="UniProtKB-KW"/>
</dbReference>
<dbReference type="PROSITE" id="PS00093">
    <property type="entry name" value="N4_MTASE"/>
    <property type="match status" value="1"/>
</dbReference>
<evidence type="ECO:0000256" key="4">
    <source>
        <dbReference type="ARBA" id="ARBA00022691"/>
    </source>
</evidence>
<accession>A0A164K245</accession>
<keyword evidence="4" id="KW-0949">S-adenosyl-L-methionine</keyword>
<keyword evidence="5" id="KW-0680">Restriction system</keyword>
<dbReference type="STRING" id="455432.AWN90_41235"/>
<dbReference type="GO" id="GO:0009307">
    <property type="term" value="P:DNA restriction-modification system"/>
    <property type="evidence" value="ECO:0007669"/>
    <property type="project" value="UniProtKB-KW"/>
</dbReference>
<dbReference type="GO" id="GO:0008170">
    <property type="term" value="F:N-methyltransferase activity"/>
    <property type="evidence" value="ECO:0007669"/>
    <property type="project" value="InterPro"/>
</dbReference>
<dbReference type="REBASE" id="170374">
    <property type="entry name" value="M.Nte406ORF41235P"/>
</dbReference>
<comment type="caution">
    <text evidence="10">The sequence shown here is derived from an EMBL/GenBank/DDBJ whole genome shotgun (WGS) entry which is preliminary data.</text>
</comment>
<organism evidence="10 11">
    <name type="scientific">Nocardia terpenica</name>
    <dbReference type="NCBI Taxonomy" id="455432"/>
    <lineage>
        <taxon>Bacteria</taxon>
        <taxon>Bacillati</taxon>
        <taxon>Actinomycetota</taxon>
        <taxon>Actinomycetes</taxon>
        <taxon>Mycobacteriales</taxon>
        <taxon>Nocardiaceae</taxon>
        <taxon>Nocardia</taxon>
    </lineage>
</organism>
<dbReference type="PRINTS" id="PR00508">
    <property type="entry name" value="S21N4MTFRASE"/>
</dbReference>
<dbReference type="GO" id="GO:0015667">
    <property type="term" value="F:site-specific DNA-methyltransferase (cytosine-N4-specific) activity"/>
    <property type="evidence" value="ECO:0007669"/>
    <property type="project" value="UniProtKB-EC"/>
</dbReference>
<reference evidence="10 11" key="1">
    <citation type="submission" date="2016-04" db="EMBL/GenBank/DDBJ databases">
        <authorList>
            <person name="Evans L.H."/>
            <person name="Alamgir A."/>
            <person name="Owens N."/>
            <person name="Weber N.D."/>
            <person name="Virtaneva K."/>
            <person name="Barbian K."/>
            <person name="Babar A."/>
            <person name="Rosenke K."/>
        </authorList>
    </citation>
    <scope>NUCLEOTIDE SEQUENCE [LARGE SCALE GENOMIC DNA]</scope>
    <source>
        <strain evidence="10 11">IFM 0406</strain>
    </source>
</reference>
<dbReference type="SUPFAM" id="SSF53335">
    <property type="entry name" value="S-adenosyl-L-methionine-dependent methyltransferases"/>
    <property type="match status" value="1"/>
</dbReference>
<dbReference type="InterPro" id="IPR002941">
    <property type="entry name" value="DNA_methylase_N4/N6"/>
</dbReference>
<dbReference type="InterPro" id="IPR001091">
    <property type="entry name" value="RM_Methyltransferase"/>
</dbReference>
<evidence type="ECO:0000256" key="5">
    <source>
        <dbReference type="ARBA" id="ARBA00022747"/>
    </source>
</evidence>
<dbReference type="GO" id="GO:0003677">
    <property type="term" value="F:DNA binding"/>
    <property type="evidence" value="ECO:0007669"/>
    <property type="project" value="UniProtKB-KW"/>
</dbReference>
<comment type="catalytic activity">
    <reaction evidence="7">
        <text>a 2'-deoxycytidine in DNA + S-adenosyl-L-methionine = an N(4)-methyl-2'-deoxycytidine in DNA + S-adenosyl-L-homocysteine + H(+)</text>
        <dbReference type="Rhea" id="RHEA:16857"/>
        <dbReference type="Rhea" id="RHEA-COMP:11369"/>
        <dbReference type="Rhea" id="RHEA-COMP:13674"/>
        <dbReference type="ChEBI" id="CHEBI:15378"/>
        <dbReference type="ChEBI" id="CHEBI:57856"/>
        <dbReference type="ChEBI" id="CHEBI:59789"/>
        <dbReference type="ChEBI" id="CHEBI:85452"/>
        <dbReference type="ChEBI" id="CHEBI:137933"/>
        <dbReference type="EC" id="2.1.1.113"/>
    </reaction>
</comment>
<evidence type="ECO:0000256" key="1">
    <source>
        <dbReference type="ARBA" id="ARBA00010203"/>
    </source>
</evidence>
<dbReference type="Pfam" id="PF01555">
    <property type="entry name" value="N6_N4_Mtase"/>
    <property type="match status" value="1"/>
</dbReference>
<evidence type="ECO:0000256" key="6">
    <source>
        <dbReference type="ARBA" id="ARBA00023125"/>
    </source>
</evidence>
<dbReference type="InterPro" id="IPR029063">
    <property type="entry name" value="SAM-dependent_MTases_sf"/>
</dbReference>
<dbReference type="InterPro" id="IPR017985">
    <property type="entry name" value="MeTrfase_CN4_CS"/>
</dbReference>
<dbReference type="Proteomes" id="UP000076512">
    <property type="component" value="Unassembled WGS sequence"/>
</dbReference>
<comment type="similarity">
    <text evidence="1">Belongs to the N(4)/N(6)-methyltransferase family. N(4) subfamily.</text>
</comment>
<sequence length="317" mass="34741">MIAPYFADDSVTLYHGDALMVARELATDSVDCIVTSPPYYGLRDYGVPGQYGLEASPEAYVERLRVLFAELRRVLANDGTLWLNLGDSYSGGNRSTCDVRSGTTRARGHCAQRAVTGIPGKNLFGIPWRGAFALQADGWILRNAITWHKPNAMPESVTDRLSSRYETVFLFSQVQRYWFDLDSVRENHAEASIARAARGRTAPDRSQQGIGYPNTFDPAQAVHPGGRNPGDVWSIGTHPFPDAHFAVMALAVAERCVRAGCRPGGTVLDPFSGSGTTGLAAARHGRRYVGVDLNRDYLELSLRTRLRQPGLDLEDAP</sequence>
<protein>
    <recommendedName>
        <fullName evidence="8">Methyltransferase</fullName>
        <ecNumber evidence="8">2.1.1.-</ecNumber>
    </recommendedName>
</protein>
<feature type="domain" description="DNA methylase N-4/N-6" evidence="9">
    <location>
        <begin position="30"/>
        <end position="301"/>
    </location>
</feature>
<dbReference type="Gene3D" id="3.40.50.150">
    <property type="entry name" value="Vaccinia Virus protein VP39"/>
    <property type="match status" value="1"/>
</dbReference>
<dbReference type="EC" id="2.1.1.-" evidence="8"/>
<dbReference type="EMBL" id="LWGR01000013">
    <property type="protein sequence ID" value="KZM70951.1"/>
    <property type="molecule type" value="Genomic_DNA"/>
</dbReference>
<name>A0A164K245_9NOCA</name>
<keyword evidence="2 10" id="KW-0489">Methyltransferase</keyword>
<keyword evidence="3" id="KW-0808">Transferase</keyword>
<dbReference type="RefSeq" id="WP_067594850.1">
    <property type="nucleotide sequence ID" value="NZ_JABMCZ010000003.1"/>
</dbReference>
<evidence type="ECO:0000256" key="3">
    <source>
        <dbReference type="ARBA" id="ARBA00022679"/>
    </source>
</evidence>
<evidence type="ECO:0000259" key="9">
    <source>
        <dbReference type="Pfam" id="PF01555"/>
    </source>
</evidence>
<proteinExistence type="inferred from homology"/>
<evidence type="ECO:0000313" key="11">
    <source>
        <dbReference type="Proteomes" id="UP000076512"/>
    </source>
</evidence>
<evidence type="ECO:0000256" key="7">
    <source>
        <dbReference type="ARBA" id="ARBA00049120"/>
    </source>
</evidence>
<gene>
    <name evidence="10" type="ORF">AWN90_41235</name>
</gene>